<proteinExistence type="predicted"/>
<gene>
    <name evidence="1" type="ORF">D9756_001978</name>
</gene>
<dbReference type="SUPFAM" id="SSF52047">
    <property type="entry name" value="RNI-like"/>
    <property type="match status" value="1"/>
</dbReference>
<dbReference type="Proteomes" id="UP000559027">
    <property type="component" value="Unassembled WGS sequence"/>
</dbReference>
<dbReference type="Gene3D" id="3.80.10.10">
    <property type="entry name" value="Ribonuclease Inhibitor"/>
    <property type="match status" value="1"/>
</dbReference>
<keyword evidence="2" id="KW-1185">Reference proteome</keyword>
<name>A0A8H5LI60_9AGAR</name>
<dbReference type="AlphaFoldDB" id="A0A8H5LI60"/>
<reference evidence="1 2" key="1">
    <citation type="journal article" date="2020" name="ISME J.">
        <title>Uncovering the hidden diversity of litter-decomposition mechanisms in mushroom-forming fungi.</title>
        <authorList>
            <person name="Floudas D."/>
            <person name="Bentzer J."/>
            <person name="Ahren D."/>
            <person name="Johansson T."/>
            <person name="Persson P."/>
            <person name="Tunlid A."/>
        </authorList>
    </citation>
    <scope>NUCLEOTIDE SEQUENCE [LARGE SCALE GENOMIC DNA]</scope>
    <source>
        <strain evidence="1 2">CBS 146.42</strain>
    </source>
</reference>
<evidence type="ECO:0008006" key="3">
    <source>
        <dbReference type="Google" id="ProtNLM"/>
    </source>
</evidence>
<dbReference type="CDD" id="cd09917">
    <property type="entry name" value="F-box_SF"/>
    <property type="match status" value="1"/>
</dbReference>
<evidence type="ECO:0000313" key="2">
    <source>
        <dbReference type="Proteomes" id="UP000559027"/>
    </source>
</evidence>
<protein>
    <recommendedName>
        <fullName evidence="3">F-box domain-containing protein</fullName>
    </recommendedName>
</protein>
<sequence>MSCGMEDLPVELLSKIVTFVTPIGVSGRREGKADLCNLRLVSSHFNDLVSPVLFNRLTLRFNDATWGPSPDCTRCQDIIVALATGTSHAFEHTKILDFSASPLFSDSCSKDLDSGIAESVVESIYAAISSLQKLQSISWLFDCGSEPERLANDFIRALSTISSLHTAERLVFPEGLKPSISLKPISNLTSLRVSWNGRTDHLINEISSLLGRCPELDDLRVDAPYLFGDGTVVSELFNDIDQLDSALPLRRFELNGVGLTSDDFMKRLRHFRKIDFIGVSRNPTPLADSVLGEICSFLKGQDIFLKGVSTDLPEDPLLLDYITSYSGLRELLFDPRPQSPDCHPELMRRFYTEVLSPHHRTLEHLKFTCWPLPAPNQDGEPSLDPLAEVSKCRSLQVLDVRYSGDGLRKDPGNFGEWDPAPDSSKLGPDCLRCIERVVAMAAGTTRVFRNTKELRLSTYGPFSSVRDESQDNRVHPEVGQSRQLFVDSICNAISSLQMLRAFRWVHDPICEDPQLAPEVIRGLSTIATLQKLELSLLSGKLASTFSLRPISNLTVLHIEYADMASPTFISEMGPLLARCPFLATASFQGPLTFEADSVSLRDIFTEANRLKVVLPLKSLELRGVVVTADDVHAVLQQLREIEFLGISRNPSSHATTVFGEICGILKQQGTLLKSISTDVVHDDALLDFLTLNSGLQELILRPEHSLDNSSELLKRIYTNVLPSQRETLRVLKLGLYTAPKVWVALPKAEWRDEIIRCRKLRWIQSHFEYTEQLAATFAEWLEIGSRLPELEHLQLFPSIHSARTWPPWKMRMLASTSTPISQFREKNGRSFLVNGA</sequence>
<accession>A0A8H5LI60</accession>
<dbReference type="InterPro" id="IPR032675">
    <property type="entry name" value="LRR_dom_sf"/>
</dbReference>
<evidence type="ECO:0000313" key="1">
    <source>
        <dbReference type="EMBL" id="KAF5358102.1"/>
    </source>
</evidence>
<comment type="caution">
    <text evidence="1">The sequence shown here is derived from an EMBL/GenBank/DDBJ whole genome shotgun (WGS) entry which is preliminary data.</text>
</comment>
<dbReference type="EMBL" id="JAACJO010000005">
    <property type="protein sequence ID" value="KAF5358102.1"/>
    <property type="molecule type" value="Genomic_DNA"/>
</dbReference>
<organism evidence="1 2">
    <name type="scientific">Leucocoprinus leucothites</name>
    <dbReference type="NCBI Taxonomy" id="201217"/>
    <lineage>
        <taxon>Eukaryota</taxon>
        <taxon>Fungi</taxon>
        <taxon>Dikarya</taxon>
        <taxon>Basidiomycota</taxon>
        <taxon>Agaricomycotina</taxon>
        <taxon>Agaricomycetes</taxon>
        <taxon>Agaricomycetidae</taxon>
        <taxon>Agaricales</taxon>
        <taxon>Agaricineae</taxon>
        <taxon>Agaricaceae</taxon>
        <taxon>Leucocoprinus</taxon>
    </lineage>
</organism>
<dbReference type="OrthoDB" id="3060287at2759"/>